<evidence type="ECO:0000313" key="3">
    <source>
        <dbReference type="EMBL" id="AOH84535.1"/>
    </source>
</evidence>
<dbReference type="OrthoDB" id="5919045at2"/>
<proteinExistence type="predicted"/>
<dbReference type="AlphaFoldDB" id="A0A1B3ZAT2"/>
<dbReference type="KEGG" id="span:AWL63_11715"/>
<evidence type="ECO:0000256" key="1">
    <source>
        <dbReference type="SAM" id="MobiDB-lite"/>
    </source>
</evidence>
<name>A0A1B3ZAT2_9SPHN</name>
<protein>
    <submittedName>
        <fullName evidence="3">Uncharacterized protein</fullName>
    </submittedName>
</protein>
<feature type="transmembrane region" description="Helical" evidence="2">
    <location>
        <begin position="6"/>
        <end position="26"/>
    </location>
</feature>
<feature type="region of interest" description="Disordered" evidence="1">
    <location>
        <begin position="237"/>
        <end position="263"/>
    </location>
</feature>
<keyword evidence="2" id="KW-0812">Transmembrane</keyword>
<reference evidence="3 4" key="1">
    <citation type="submission" date="2016-01" db="EMBL/GenBank/DDBJ databases">
        <title>Complete genome and mega plasmid sequence of Sphingomonas panacis DCY99 elicits systemic resistance in rice to Xanthomonas oryzae.</title>
        <authorList>
            <person name="Kim Y.J."/>
            <person name="Yang D.C."/>
            <person name="Sing P."/>
        </authorList>
    </citation>
    <scope>NUCLEOTIDE SEQUENCE [LARGE SCALE GENOMIC DNA]</scope>
    <source>
        <strain evidence="3 4">DCY99</strain>
    </source>
</reference>
<keyword evidence="4" id="KW-1185">Reference proteome</keyword>
<dbReference type="EMBL" id="CP014168">
    <property type="protein sequence ID" value="AOH84535.1"/>
    <property type="molecule type" value="Genomic_DNA"/>
</dbReference>
<dbReference type="Proteomes" id="UP000094256">
    <property type="component" value="Chromosome"/>
</dbReference>
<sequence length="286" mass="31383">MGGDISIGAVGAALIAGVVSLLGLIISKEQKTSEFRQAWVDALRSEITAYLTSFNAIADAVGVTYKDQAEKVKALAPLYSQLNQASFAITLRVNPDERRSKAVLVCMKRFQQLTANDSNMTPANIRPIELDFLNASKDLLKYEWNRVKRGELTFVITKVLAALVVIVALWYWLFADPKDEFEKDKLDGKVAIINNVTSELNQSAQPLIAPQHCTSPIARPRSDEHVRSGTSDRIRRAGPIYPGRPLRKTNAPAQPAISGVRPNSAAVCPRDDILPQTSVNGVVQNY</sequence>
<accession>A0A1B3ZAT2</accession>
<organism evidence="3 4">
    <name type="scientific">Sphingomonas panacis</name>
    <dbReference type="NCBI Taxonomy" id="1560345"/>
    <lineage>
        <taxon>Bacteria</taxon>
        <taxon>Pseudomonadati</taxon>
        <taxon>Pseudomonadota</taxon>
        <taxon>Alphaproteobacteria</taxon>
        <taxon>Sphingomonadales</taxon>
        <taxon>Sphingomonadaceae</taxon>
        <taxon>Sphingomonas</taxon>
    </lineage>
</organism>
<evidence type="ECO:0000256" key="2">
    <source>
        <dbReference type="SAM" id="Phobius"/>
    </source>
</evidence>
<keyword evidence="2" id="KW-1133">Transmembrane helix</keyword>
<keyword evidence="2" id="KW-0472">Membrane</keyword>
<gene>
    <name evidence="3" type="ORF">AWL63_11715</name>
</gene>
<dbReference type="RefSeq" id="WP_069205087.1">
    <property type="nucleotide sequence ID" value="NZ_CP014168.1"/>
</dbReference>
<evidence type="ECO:0000313" key="4">
    <source>
        <dbReference type="Proteomes" id="UP000094256"/>
    </source>
</evidence>
<feature type="transmembrane region" description="Helical" evidence="2">
    <location>
        <begin position="152"/>
        <end position="173"/>
    </location>
</feature>